<reference evidence="1 2" key="1">
    <citation type="journal article" date="2019" name="Nat. Microbiol.">
        <title>Wide diversity of methane and short-chain alkane metabolisms in uncultured archaea.</title>
        <authorList>
            <person name="Borrel G."/>
            <person name="Adam P.S."/>
            <person name="McKay L.J."/>
            <person name="Chen L.X."/>
            <person name="Sierra-Garcia I.N."/>
            <person name="Sieber C.M."/>
            <person name="Letourneur Q."/>
            <person name="Ghozlane A."/>
            <person name="Andersen G.L."/>
            <person name="Li W.J."/>
            <person name="Hallam S.J."/>
            <person name="Muyzer G."/>
            <person name="de Oliveira V.M."/>
            <person name="Inskeep W.P."/>
            <person name="Banfield J.F."/>
            <person name="Gribaldo S."/>
        </authorList>
    </citation>
    <scope>NUCLEOTIDE SEQUENCE [LARGE SCALE GENOMIC DNA]</scope>
    <source>
        <strain evidence="1">NM1a</strain>
    </source>
</reference>
<dbReference type="EMBL" id="RXIF01000002">
    <property type="protein sequence ID" value="RZN65418.1"/>
    <property type="molecule type" value="Genomic_DNA"/>
</dbReference>
<comment type="caution">
    <text evidence="1">The sequence shown here is derived from an EMBL/GenBank/DDBJ whole genome shotgun (WGS) entry which is preliminary data.</text>
</comment>
<protein>
    <recommendedName>
        <fullName evidence="3">Fe/B12 periplasmic-binding domain-containing protein</fullName>
    </recommendedName>
</protein>
<organism evidence="1 2">
    <name type="scientific">Methanoliparum thermophilum</name>
    <dbReference type="NCBI Taxonomy" id="2491083"/>
    <lineage>
        <taxon>Archaea</taxon>
        <taxon>Methanobacteriati</taxon>
        <taxon>Methanobacteriota</taxon>
        <taxon>Candidatus Methanoliparia</taxon>
        <taxon>Candidatus Methanoliparales</taxon>
        <taxon>Candidatus Methanoliparaceae</taxon>
        <taxon>Candidatus Methanoliparum</taxon>
    </lineage>
</organism>
<gene>
    <name evidence="1" type="ORF">EF806_00555</name>
</gene>
<dbReference type="SUPFAM" id="SSF53807">
    <property type="entry name" value="Helical backbone' metal receptor"/>
    <property type="match status" value="1"/>
</dbReference>
<accession>A0A520KTM2</accession>
<evidence type="ECO:0000313" key="2">
    <source>
        <dbReference type="Proteomes" id="UP000317158"/>
    </source>
</evidence>
<dbReference type="Proteomes" id="UP000317158">
    <property type="component" value="Unassembled WGS sequence"/>
</dbReference>
<dbReference type="AlphaFoldDB" id="A0A520KTM2"/>
<evidence type="ECO:0008006" key="3">
    <source>
        <dbReference type="Google" id="ProtNLM"/>
    </source>
</evidence>
<evidence type="ECO:0000313" key="1">
    <source>
        <dbReference type="EMBL" id="RZN65418.1"/>
    </source>
</evidence>
<dbReference type="Gene3D" id="3.40.50.1980">
    <property type="entry name" value="Nitrogenase molybdenum iron protein domain"/>
    <property type="match status" value="1"/>
</dbReference>
<name>A0A520KTM2_METT2</name>
<sequence>MFSSSVIDFYEYCIKNELDVPAVRDKKIYQIYPGWDFGSPRWILGLMYIANKIHPEIFNFNIYAEADLFYKKFYRLKFSLIEPNRSFHKASAR</sequence>
<proteinExistence type="predicted"/>